<dbReference type="FunCoup" id="A0A7J7C7T8">
    <property type="interactions" value="145"/>
</dbReference>
<dbReference type="InParanoid" id="A0A7J7C7T8"/>
<dbReference type="PROSITE" id="PS51369">
    <property type="entry name" value="TCP"/>
    <property type="match status" value="1"/>
</dbReference>
<evidence type="ECO:0000256" key="3">
    <source>
        <dbReference type="ARBA" id="ARBA00023125"/>
    </source>
</evidence>
<evidence type="ECO:0000256" key="2">
    <source>
        <dbReference type="ARBA" id="ARBA00023015"/>
    </source>
</evidence>
<name>A0A7J7C7T8_TRIWF</name>
<dbReference type="GO" id="GO:0003700">
    <property type="term" value="F:DNA-binding transcription factor activity"/>
    <property type="evidence" value="ECO:0007669"/>
    <property type="project" value="InterPro"/>
</dbReference>
<organism evidence="8 9">
    <name type="scientific">Tripterygium wilfordii</name>
    <name type="common">Thunder God vine</name>
    <dbReference type="NCBI Taxonomy" id="458696"/>
    <lineage>
        <taxon>Eukaryota</taxon>
        <taxon>Viridiplantae</taxon>
        <taxon>Streptophyta</taxon>
        <taxon>Embryophyta</taxon>
        <taxon>Tracheophyta</taxon>
        <taxon>Spermatophyta</taxon>
        <taxon>Magnoliopsida</taxon>
        <taxon>eudicotyledons</taxon>
        <taxon>Gunneridae</taxon>
        <taxon>Pentapetalae</taxon>
        <taxon>rosids</taxon>
        <taxon>fabids</taxon>
        <taxon>Celastrales</taxon>
        <taxon>Celastraceae</taxon>
        <taxon>Tripterygium</taxon>
    </lineage>
</organism>
<evidence type="ECO:0000256" key="6">
    <source>
        <dbReference type="SAM" id="MobiDB-lite"/>
    </source>
</evidence>
<evidence type="ECO:0000256" key="5">
    <source>
        <dbReference type="ARBA" id="ARBA00023242"/>
    </source>
</evidence>
<dbReference type="EMBL" id="JAAARO010000020">
    <property type="protein sequence ID" value="KAF5730198.1"/>
    <property type="molecule type" value="Genomic_DNA"/>
</dbReference>
<dbReference type="GO" id="GO:0005634">
    <property type="term" value="C:nucleus"/>
    <property type="evidence" value="ECO:0007669"/>
    <property type="project" value="UniProtKB-SubCell"/>
</dbReference>
<evidence type="ECO:0000256" key="4">
    <source>
        <dbReference type="ARBA" id="ARBA00023163"/>
    </source>
</evidence>
<keyword evidence="9" id="KW-1185">Reference proteome</keyword>
<gene>
    <name evidence="8" type="ORF">HS088_TW20G00570</name>
</gene>
<accession>A0A7J7C7T8</accession>
<feature type="region of interest" description="Disordered" evidence="6">
    <location>
        <begin position="1"/>
        <end position="41"/>
    </location>
</feature>
<dbReference type="AlphaFoldDB" id="A0A7J7C7T8"/>
<comment type="caution">
    <text evidence="8">The sequence shown here is derived from an EMBL/GenBank/DDBJ whole genome shotgun (WGS) entry which is preliminary data.</text>
</comment>
<feature type="compositionally biased region" description="Polar residues" evidence="6">
    <location>
        <begin position="19"/>
        <end position="41"/>
    </location>
</feature>
<dbReference type="PANTHER" id="PTHR31072:SF268">
    <property type="entry name" value="TCP DOMAIN-CONTAINING PROTEIN"/>
    <property type="match status" value="1"/>
</dbReference>
<proteinExistence type="predicted"/>
<comment type="subcellular location">
    <subcellularLocation>
        <location evidence="1">Nucleus</location>
    </subcellularLocation>
</comment>
<keyword evidence="2" id="KW-0805">Transcription regulation</keyword>
<evidence type="ECO:0000313" key="8">
    <source>
        <dbReference type="EMBL" id="KAF5730198.1"/>
    </source>
</evidence>
<dbReference type="Proteomes" id="UP000593562">
    <property type="component" value="Unassembled WGS sequence"/>
</dbReference>
<dbReference type="PANTHER" id="PTHR31072">
    <property type="entry name" value="TRANSCRIPTION FACTOR TCP4-RELATED"/>
    <property type="match status" value="1"/>
</dbReference>
<evidence type="ECO:0000259" key="7">
    <source>
        <dbReference type="PROSITE" id="PS51369"/>
    </source>
</evidence>
<dbReference type="OrthoDB" id="1889307at2759"/>
<keyword evidence="5" id="KW-0539">Nucleus</keyword>
<dbReference type="Pfam" id="PF03634">
    <property type="entry name" value="TCP"/>
    <property type="match status" value="1"/>
</dbReference>
<keyword evidence="3" id="KW-0238">DNA-binding</keyword>
<dbReference type="InterPro" id="IPR005333">
    <property type="entry name" value="Transcription_factor_TCP"/>
</dbReference>
<reference evidence="8 9" key="1">
    <citation type="journal article" date="2020" name="Nat. Commun.">
        <title>Genome of Tripterygium wilfordii and identification of cytochrome P450 involved in triptolide biosynthesis.</title>
        <authorList>
            <person name="Tu L."/>
            <person name="Su P."/>
            <person name="Zhang Z."/>
            <person name="Gao L."/>
            <person name="Wang J."/>
            <person name="Hu T."/>
            <person name="Zhou J."/>
            <person name="Zhang Y."/>
            <person name="Zhao Y."/>
            <person name="Liu Y."/>
            <person name="Song Y."/>
            <person name="Tong Y."/>
            <person name="Lu Y."/>
            <person name="Yang J."/>
            <person name="Xu C."/>
            <person name="Jia M."/>
            <person name="Peters R.J."/>
            <person name="Huang L."/>
            <person name="Gao W."/>
        </authorList>
    </citation>
    <scope>NUCLEOTIDE SEQUENCE [LARGE SCALE GENOMIC DNA]</scope>
    <source>
        <strain evidence="9">cv. XIE 37</strain>
        <tissue evidence="8">Leaf</tissue>
    </source>
</reference>
<dbReference type="GO" id="GO:0043565">
    <property type="term" value="F:sequence-specific DNA binding"/>
    <property type="evidence" value="ECO:0007669"/>
    <property type="project" value="TreeGrafter"/>
</dbReference>
<keyword evidence="4" id="KW-0804">Transcription</keyword>
<feature type="domain" description="TCP" evidence="7">
    <location>
        <begin position="59"/>
        <end position="117"/>
    </location>
</feature>
<dbReference type="InterPro" id="IPR017887">
    <property type="entry name" value="TF_TCP_subgr"/>
</dbReference>
<evidence type="ECO:0000256" key="1">
    <source>
        <dbReference type="ARBA" id="ARBA00004123"/>
    </source>
</evidence>
<sequence>MITSSRGKALEAKEEEGDTNNNRFDSQYSLNKPLSSSTRQWSEYSKNPRIVRVSRSFGGKDRHSKVCTIRGLRDRRIRLSVPTAIQLYDLQEKLGLGQPSKVIDWLIDAAKSDIDGLPPLQLPLGFGTQFHHQQMLLNPHDYSSSSFSQSSSFAPLFSFDTNSSTLSKEGLDKDHRDATGKSRYYNWDFDASLRGKSKEVVNGDHEEAQEHRVSGFAGHQVQASTQKFFPVTGVFNSDPYHNWEPSNLSLSQFGNHEFQSQGGESSINNNNPNPMLLPLSLPLPPSHLFFGPSGTTISPIIHHPPFVTTPPIENQSRETNHFSLLTSNNSSENFVPGSRTIGLPEKHFPFNVEPGFLQHLHNQRERHPGNDSTRP</sequence>
<protein>
    <submittedName>
        <fullName evidence="8">Putative Teosinte branched 1</fullName>
    </submittedName>
</protein>
<evidence type="ECO:0000313" key="9">
    <source>
        <dbReference type="Proteomes" id="UP000593562"/>
    </source>
</evidence>